<reference evidence="1 2" key="3">
    <citation type="journal article" date="2022" name="Microbiol. Spectr.">
        <title>Folding features and dynamics of 3D genome architecture in plant fungal pathogens.</title>
        <authorList>
            <person name="Xia C."/>
        </authorList>
    </citation>
    <scope>NUCLEOTIDE SEQUENCE [LARGE SCALE GENOMIC DNA]</scope>
    <source>
        <strain evidence="1 2">93-210</strain>
    </source>
</reference>
<name>A0ACC0EUY6_9BASI</name>
<accession>A0ACC0EUY6</accession>
<reference evidence="2" key="2">
    <citation type="journal article" date="2018" name="Mol. Plant Microbe Interact.">
        <title>Genome sequence resources for the wheat stripe rust pathogen (Puccinia striiformis f. sp. tritici) and the barley stripe rust pathogen (Puccinia striiformis f. sp. hordei).</title>
        <authorList>
            <person name="Xia C."/>
            <person name="Wang M."/>
            <person name="Yin C."/>
            <person name="Cornejo O.E."/>
            <person name="Hulbert S.H."/>
            <person name="Chen X."/>
        </authorList>
    </citation>
    <scope>NUCLEOTIDE SEQUENCE [LARGE SCALE GENOMIC DNA]</scope>
    <source>
        <strain evidence="2">93-210</strain>
    </source>
</reference>
<evidence type="ECO:0000313" key="1">
    <source>
        <dbReference type="EMBL" id="KAI7959647.1"/>
    </source>
</evidence>
<protein>
    <submittedName>
        <fullName evidence="1">Uncharacterized protein</fullName>
    </submittedName>
</protein>
<dbReference type="EMBL" id="CM045867">
    <property type="protein sequence ID" value="KAI7959647.1"/>
    <property type="molecule type" value="Genomic_DNA"/>
</dbReference>
<organism evidence="1 2">
    <name type="scientific">Puccinia striiformis f. sp. tritici</name>
    <dbReference type="NCBI Taxonomy" id="168172"/>
    <lineage>
        <taxon>Eukaryota</taxon>
        <taxon>Fungi</taxon>
        <taxon>Dikarya</taxon>
        <taxon>Basidiomycota</taxon>
        <taxon>Pucciniomycotina</taxon>
        <taxon>Pucciniomycetes</taxon>
        <taxon>Pucciniales</taxon>
        <taxon>Pucciniaceae</taxon>
        <taxon>Puccinia</taxon>
    </lineage>
</organism>
<proteinExistence type="predicted"/>
<gene>
    <name evidence="1" type="ORF">MJO28_003438</name>
</gene>
<keyword evidence="2" id="KW-1185">Reference proteome</keyword>
<dbReference type="Proteomes" id="UP001060170">
    <property type="component" value="Chromosome 3"/>
</dbReference>
<comment type="caution">
    <text evidence="1">The sequence shown here is derived from an EMBL/GenBank/DDBJ whole genome shotgun (WGS) entry which is preliminary data.</text>
</comment>
<evidence type="ECO:0000313" key="2">
    <source>
        <dbReference type="Proteomes" id="UP001060170"/>
    </source>
</evidence>
<sequence>MNTKLDIRIPVGEIRDLFVPALYSLQRFLVPLAYQEWLMDTRSPRSNLDNHFQPLQGRCLIAVKNVIDVCFTLDIP</sequence>
<reference evidence="2" key="1">
    <citation type="journal article" date="2018" name="BMC Genomics">
        <title>Genomic insights into host adaptation between the wheat stripe rust pathogen (Puccinia striiformis f. sp. tritici) and the barley stripe rust pathogen (Puccinia striiformis f. sp. hordei).</title>
        <authorList>
            <person name="Xia C."/>
            <person name="Wang M."/>
            <person name="Yin C."/>
            <person name="Cornejo O.E."/>
            <person name="Hulbert S.H."/>
            <person name="Chen X."/>
        </authorList>
    </citation>
    <scope>NUCLEOTIDE SEQUENCE [LARGE SCALE GENOMIC DNA]</scope>
    <source>
        <strain evidence="2">93-210</strain>
    </source>
</reference>